<gene>
    <name evidence="1" type="ORF">URODEC1_LOCUS27419</name>
</gene>
<reference evidence="1" key="1">
    <citation type="submission" date="2024-10" db="EMBL/GenBank/DDBJ databases">
        <authorList>
            <person name="Ryan C."/>
        </authorList>
    </citation>
    <scope>NUCLEOTIDE SEQUENCE [LARGE SCALE GENOMIC DNA]</scope>
</reference>
<dbReference type="InterPro" id="IPR012871">
    <property type="entry name" value="DUF1668_ORYSA"/>
</dbReference>
<dbReference type="Pfam" id="PF07893">
    <property type="entry name" value="DUF1668"/>
    <property type="match status" value="1"/>
</dbReference>
<dbReference type="PANTHER" id="PTHR33085:SF69">
    <property type="entry name" value="OS07G0234700 PROTEIN"/>
    <property type="match status" value="1"/>
</dbReference>
<organism evidence="1 2">
    <name type="scientific">Urochloa decumbens</name>
    <dbReference type="NCBI Taxonomy" id="240449"/>
    <lineage>
        <taxon>Eukaryota</taxon>
        <taxon>Viridiplantae</taxon>
        <taxon>Streptophyta</taxon>
        <taxon>Embryophyta</taxon>
        <taxon>Tracheophyta</taxon>
        <taxon>Spermatophyta</taxon>
        <taxon>Magnoliopsida</taxon>
        <taxon>Liliopsida</taxon>
        <taxon>Poales</taxon>
        <taxon>Poaceae</taxon>
        <taxon>PACMAD clade</taxon>
        <taxon>Panicoideae</taxon>
        <taxon>Panicodae</taxon>
        <taxon>Paniceae</taxon>
        <taxon>Melinidinae</taxon>
        <taxon>Urochloa</taxon>
    </lineage>
</organism>
<keyword evidence="2" id="KW-1185">Reference proteome</keyword>
<proteinExistence type="predicted"/>
<accession>A0ABC8XWR3</accession>
<dbReference type="Proteomes" id="UP001497457">
    <property type="component" value="Chromosome 15b"/>
</dbReference>
<protein>
    <submittedName>
        <fullName evidence="1">Uncharacterized protein</fullName>
    </submittedName>
</protein>
<dbReference type="EMBL" id="OZ075125">
    <property type="protein sequence ID" value="CAL4932084.1"/>
    <property type="molecule type" value="Genomic_DNA"/>
</dbReference>
<dbReference type="PANTHER" id="PTHR33085">
    <property type="entry name" value="OS12G0113100 PROTEIN-RELATED"/>
    <property type="match status" value="1"/>
</dbReference>
<evidence type="ECO:0000313" key="1">
    <source>
        <dbReference type="EMBL" id="CAL4932084.1"/>
    </source>
</evidence>
<evidence type="ECO:0000313" key="2">
    <source>
        <dbReference type="Proteomes" id="UP001497457"/>
    </source>
</evidence>
<sequence>MWAAAARRLFMNRPRAGLLLQHARRTASAMKEKGSKKHLYLVLDDLNKGCSVHKLDIDEDDRGGVGGGQQLPLPVTRLHYPTLGDDPHVGVLGSNVVGIGSGSPEQSWPSNRRAGVTVAFDVKTAALTVLRDLPTGERDYYAVHLMVAVGNRMYMIESGSGEYKHGDEPCTGAMHCLKHTAGAGDEDDDQEQWPWCEFSFESPSLMRWRWNDVQDGTPFHASGIMAHALHPGGRAFFVSLHDPWVHAGDDRRGTFSYDTGKEGSGCWTRHGDWELPFAGQAHYDAGLDAWLGLHLHIHNNGEFYMDGYLCTCDVRPPGSCGTPAPDWKLSKEELFHVDPQRHIDAKIVPIGGGGGGFCLVEILTREGVRRDECLGDGDKCVLRLTTFRAEYAADRDLTITARRPAGHYYISRYIDMFQPQAFWM</sequence>
<dbReference type="AlphaFoldDB" id="A0ABC8XWR3"/>
<name>A0ABC8XWR3_9POAL</name>